<dbReference type="InterPro" id="IPR023214">
    <property type="entry name" value="HAD_sf"/>
</dbReference>
<dbReference type="InterPro" id="IPR036412">
    <property type="entry name" value="HAD-like_sf"/>
</dbReference>
<dbReference type="PANTHER" id="PTHR10000">
    <property type="entry name" value="PHOSPHOSERINE PHOSPHATASE"/>
    <property type="match status" value="1"/>
</dbReference>
<evidence type="ECO:0000313" key="2">
    <source>
        <dbReference type="Proteomes" id="UP000321798"/>
    </source>
</evidence>
<reference evidence="1 2" key="1">
    <citation type="submission" date="2019-07" db="EMBL/GenBank/DDBJ databases">
        <title>Whole genome shotgun sequence of Cellulomonas soli NBRC 109434.</title>
        <authorList>
            <person name="Hosoyama A."/>
            <person name="Uohara A."/>
            <person name="Ohji S."/>
            <person name="Ichikawa N."/>
        </authorList>
    </citation>
    <scope>NUCLEOTIDE SEQUENCE [LARGE SCALE GENOMIC DNA]</scope>
    <source>
        <strain evidence="1 2">NBRC 109434</strain>
    </source>
</reference>
<proteinExistence type="predicted"/>
<sequence>MIVFLDVDGTYAHHGVVPQVHVQAVRDARARGHHVLLCTGRPMPMLPPALLAAGFDGVVAGAGAYVEIGGHVLKDVRFPARLAARTVQVLDEHDAAYVLEAPDRLLGPPGVRDRADRAFAALQADREPRAGRLDFLDTLEARDDLSEASFGKVTVLVSRTPIVELGRAVGPGVATITSSIPGMGTSAGEIYLADIHKALGAQLAAEHLGHSHESAVAVGDGLNDVELLAWAGTGVAVEGAPPAVLAAADRVAPGPERGGIALLFSELGLIAR</sequence>
<protein>
    <submittedName>
        <fullName evidence="1">Haloacid dehalogenase</fullName>
    </submittedName>
</protein>
<dbReference type="GO" id="GO:0016791">
    <property type="term" value="F:phosphatase activity"/>
    <property type="evidence" value="ECO:0007669"/>
    <property type="project" value="TreeGrafter"/>
</dbReference>
<gene>
    <name evidence="1" type="ORF">CSO01_18280</name>
</gene>
<dbReference type="Gene3D" id="3.40.50.1000">
    <property type="entry name" value="HAD superfamily/HAD-like"/>
    <property type="match status" value="1"/>
</dbReference>
<dbReference type="EMBL" id="BKAL01000006">
    <property type="protein sequence ID" value="GEP69113.1"/>
    <property type="molecule type" value="Genomic_DNA"/>
</dbReference>
<comment type="caution">
    <text evidence="1">The sequence shown here is derived from an EMBL/GenBank/DDBJ whole genome shotgun (WGS) entry which is preliminary data.</text>
</comment>
<dbReference type="OrthoDB" id="3180855at2"/>
<keyword evidence="2" id="KW-1185">Reference proteome</keyword>
<dbReference type="GO" id="GO:0000287">
    <property type="term" value="F:magnesium ion binding"/>
    <property type="evidence" value="ECO:0007669"/>
    <property type="project" value="TreeGrafter"/>
</dbReference>
<dbReference type="PANTHER" id="PTHR10000:SF25">
    <property type="entry name" value="PHOSPHATASE YKRA-RELATED"/>
    <property type="match status" value="1"/>
</dbReference>
<organism evidence="1 2">
    <name type="scientific">Cellulomonas soli</name>
    <dbReference type="NCBI Taxonomy" id="931535"/>
    <lineage>
        <taxon>Bacteria</taxon>
        <taxon>Bacillati</taxon>
        <taxon>Actinomycetota</taxon>
        <taxon>Actinomycetes</taxon>
        <taxon>Micrococcales</taxon>
        <taxon>Cellulomonadaceae</taxon>
        <taxon>Cellulomonas</taxon>
    </lineage>
</organism>
<dbReference type="Proteomes" id="UP000321798">
    <property type="component" value="Unassembled WGS sequence"/>
</dbReference>
<dbReference type="GO" id="GO:0005829">
    <property type="term" value="C:cytosol"/>
    <property type="evidence" value="ECO:0007669"/>
    <property type="project" value="TreeGrafter"/>
</dbReference>
<accession>A0A512PD27</accession>
<dbReference type="Gene3D" id="3.30.1240.10">
    <property type="match status" value="1"/>
</dbReference>
<dbReference type="RefSeq" id="WP_146952884.1">
    <property type="nucleotide sequence ID" value="NZ_BAABBJ010000006.1"/>
</dbReference>
<evidence type="ECO:0000313" key="1">
    <source>
        <dbReference type="EMBL" id="GEP69113.1"/>
    </source>
</evidence>
<dbReference type="Pfam" id="PF08282">
    <property type="entry name" value="Hydrolase_3"/>
    <property type="match status" value="1"/>
</dbReference>
<dbReference type="SUPFAM" id="SSF56784">
    <property type="entry name" value="HAD-like"/>
    <property type="match status" value="1"/>
</dbReference>
<dbReference type="AlphaFoldDB" id="A0A512PD27"/>
<name>A0A512PD27_9CELL</name>